<evidence type="ECO:0000313" key="2">
    <source>
        <dbReference type="EMBL" id="KAK3764502.1"/>
    </source>
</evidence>
<sequence length="480" mass="54355">MVCVITDSLATKSFRQDKSRSMEEIDEHKAKMEVLKDFTMYSPRLIMSSWHYLRPEPKETQGMTSFNPGHRRMDGNPRTRPLIPKDVANPIISIHGKKKVAAGFITTLGNCPIGFCLRITLVATGVDQARALTLQWRGSYSSGHASHGDVRRSGPHARHRAEQRGLISEGRRLGMAEVCLCLLWTRRRKGSGRLLVKARDGQVTRREILTLVNGGSACVVQEMASLSRDLNGRCQWIQHSVMNLGEADIVDGQQQPIAKPTPADRKERLEQRNQSSHVCSDSVSKHFCVARRIPTLVTHKSPAAQSPFRFRTCATAHNLSSRSLRQRQTSSRVLHQLDTRVGDEGFRTVQTPGEQLRRRETNWYNYQVGVYSRPGFYFRLPPRRHAGYMTGRGMSAMFFLLNDGRKLGERGEMDLWKMGKKVVIKAISHVDFENFLSAALYLDLLKKQENLVETDQKVINLGYRVRVHVAIIILITVSAE</sequence>
<proteinExistence type="predicted"/>
<feature type="region of interest" description="Disordered" evidence="1">
    <location>
        <begin position="59"/>
        <end position="82"/>
    </location>
</feature>
<dbReference type="Proteomes" id="UP001283361">
    <property type="component" value="Unassembled WGS sequence"/>
</dbReference>
<feature type="region of interest" description="Disordered" evidence="1">
    <location>
        <begin position="140"/>
        <end position="163"/>
    </location>
</feature>
<feature type="compositionally biased region" description="Basic and acidic residues" evidence="1">
    <location>
        <begin position="262"/>
        <end position="271"/>
    </location>
</feature>
<accession>A0AAE0Z9R9</accession>
<organism evidence="2 3">
    <name type="scientific">Elysia crispata</name>
    <name type="common">lettuce slug</name>
    <dbReference type="NCBI Taxonomy" id="231223"/>
    <lineage>
        <taxon>Eukaryota</taxon>
        <taxon>Metazoa</taxon>
        <taxon>Spiralia</taxon>
        <taxon>Lophotrochozoa</taxon>
        <taxon>Mollusca</taxon>
        <taxon>Gastropoda</taxon>
        <taxon>Heterobranchia</taxon>
        <taxon>Euthyneura</taxon>
        <taxon>Panpulmonata</taxon>
        <taxon>Sacoglossa</taxon>
        <taxon>Placobranchoidea</taxon>
        <taxon>Plakobranchidae</taxon>
        <taxon>Elysia</taxon>
    </lineage>
</organism>
<protein>
    <submittedName>
        <fullName evidence="2">Uncharacterized protein</fullName>
    </submittedName>
</protein>
<keyword evidence="3" id="KW-1185">Reference proteome</keyword>
<reference evidence="2" key="1">
    <citation type="journal article" date="2023" name="G3 (Bethesda)">
        <title>A reference genome for the long-term kleptoplast-retaining sea slug Elysia crispata morphotype clarki.</title>
        <authorList>
            <person name="Eastman K.E."/>
            <person name="Pendleton A.L."/>
            <person name="Shaikh M.A."/>
            <person name="Suttiyut T."/>
            <person name="Ogas R."/>
            <person name="Tomko P."/>
            <person name="Gavelis G."/>
            <person name="Widhalm J.R."/>
            <person name="Wisecaver J.H."/>
        </authorList>
    </citation>
    <scope>NUCLEOTIDE SEQUENCE</scope>
    <source>
        <strain evidence="2">ECLA1</strain>
    </source>
</reference>
<evidence type="ECO:0000313" key="3">
    <source>
        <dbReference type="Proteomes" id="UP001283361"/>
    </source>
</evidence>
<feature type="region of interest" description="Disordered" evidence="1">
    <location>
        <begin position="251"/>
        <end position="276"/>
    </location>
</feature>
<dbReference type="EMBL" id="JAWDGP010004437">
    <property type="protein sequence ID" value="KAK3764502.1"/>
    <property type="molecule type" value="Genomic_DNA"/>
</dbReference>
<name>A0AAE0Z9R9_9GAST</name>
<comment type="caution">
    <text evidence="2">The sequence shown here is derived from an EMBL/GenBank/DDBJ whole genome shotgun (WGS) entry which is preliminary data.</text>
</comment>
<dbReference type="AlphaFoldDB" id="A0AAE0Z9R9"/>
<gene>
    <name evidence="2" type="ORF">RRG08_055667</name>
</gene>
<evidence type="ECO:0000256" key="1">
    <source>
        <dbReference type="SAM" id="MobiDB-lite"/>
    </source>
</evidence>